<evidence type="ECO:0000313" key="1">
    <source>
        <dbReference type="EMBL" id="KAG0592463.1"/>
    </source>
</evidence>
<organism evidence="1 2">
    <name type="scientific">Ceratodon purpureus</name>
    <name type="common">Fire moss</name>
    <name type="synonym">Dicranum purpureum</name>
    <dbReference type="NCBI Taxonomy" id="3225"/>
    <lineage>
        <taxon>Eukaryota</taxon>
        <taxon>Viridiplantae</taxon>
        <taxon>Streptophyta</taxon>
        <taxon>Embryophyta</taxon>
        <taxon>Bryophyta</taxon>
        <taxon>Bryophytina</taxon>
        <taxon>Bryopsida</taxon>
        <taxon>Dicranidae</taxon>
        <taxon>Pseudoditrichales</taxon>
        <taxon>Ditrichaceae</taxon>
        <taxon>Ceratodon</taxon>
    </lineage>
</organism>
<name>A0A8T0JBT9_CERPU</name>
<dbReference type="Proteomes" id="UP000822688">
    <property type="component" value="Chromosome 1"/>
</dbReference>
<keyword evidence="2" id="KW-1185">Reference proteome</keyword>
<protein>
    <submittedName>
        <fullName evidence="1">Uncharacterized protein</fullName>
    </submittedName>
</protein>
<proteinExistence type="predicted"/>
<evidence type="ECO:0000313" key="2">
    <source>
        <dbReference type="Proteomes" id="UP000822688"/>
    </source>
</evidence>
<accession>A0A8T0JBT9</accession>
<comment type="caution">
    <text evidence="1">The sequence shown here is derived from an EMBL/GenBank/DDBJ whole genome shotgun (WGS) entry which is preliminary data.</text>
</comment>
<gene>
    <name evidence="1" type="ORF">KC19_1G253800</name>
</gene>
<reference evidence="1" key="1">
    <citation type="submission" date="2020-06" db="EMBL/GenBank/DDBJ databases">
        <title>WGS assembly of Ceratodon purpureus strain R40.</title>
        <authorList>
            <person name="Carey S.B."/>
            <person name="Jenkins J."/>
            <person name="Shu S."/>
            <person name="Lovell J.T."/>
            <person name="Sreedasyam A."/>
            <person name="Maumus F."/>
            <person name="Tiley G.P."/>
            <person name="Fernandez-Pozo N."/>
            <person name="Barry K."/>
            <person name="Chen C."/>
            <person name="Wang M."/>
            <person name="Lipzen A."/>
            <person name="Daum C."/>
            <person name="Saski C.A."/>
            <person name="Payton A.C."/>
            <person name="Mcbreen J.C."/>
            <person name="Conrad R.E."/>
            <person name="Kollar L.M."/>
            <person name="Olsson S."/>
            <person name="Huttunen S."/>
            <person name="Landis J.B."/>
            <person name="Wickett N.J."/>
            <person name="Johnson M.G."/>
            <person name="Rensing S.A."/>
            <person name="Grimwood J."/>
            <person name="Schmutz J."/>
            <person name="Mcdaniel S.F."/>
        </authorList>
    </citation>
    <scope>NUCLEOTIDE SEQUENCE</scope>
    <source>
        <strain evidence="1">R40</strain>
    </source>
</reference>
<sequence>MPKFAAPAVLPGVRSDRISSSSFVGLLVDVLDLPPVLRSLVAHSLLPPPHTVNDRAPFSAEYATRELQTERESDRSIPLSALHCSYRSDKSLLQSETVWTCTL</sequence>
<dbReference type="AlphaFoldDB" id="A0A8T0JBT9"/>
<dbReference type="EMBL" id="CM026421">
    <property type="protein sequence ID" value="KAG0592463.1"/>
    <property type="molecule type" value="Genomic_DNA"/>
</dbReference>